<name>A0ABX5IGC3_9STAP</name>
<keyword evidence="2" id="KW-1185">Reference proteome</keyword>
<reference evidence="1 2" key="1">
    <citation type="journal article" date="2016" name="Front. Microbiol.">
        <title>Comprehensive Phylogenetic Analysis of Bovine Non-aureus Staphylococci Species Based on Whole-Genome Sequencing.</title>
        <authorList>
            <person name="Naushad S."/>
            <person name="Barkema H.W."/>
            <person name="Luby C."/>
            <person name="Condas L.A."/>
            <person name="Nobrega D.B."/>
            <person name="Carson D.A."/>
            <person name="De Buck J."/>
        </authorList>
    </citation>
    <scope>NUCLEOTIDE SEQUENCE [LARGE SCALE GENOMIC DNA]</scope>
    <source>
        <strain evidence="1 2">SNUC 993</strain>
    </source>
</reference>
<comment type="caution">
    <text evidence="1">The sequence shown here is derived from an EMBL/GenBank/DDBJ whole genome shotgun (WGS) entry which is preliminary data.</text>
</comment>
<dbReference type="InterPro" id="IPR010133">
    <property type="entry name" value="Bacteriocin_signal_seq"/>
</dbReference>
<dbReference type="RefSeq" id="WP_107392701.1">
    <property type="nucleotide sequence ID" value="NZ_CALUAX010000002.1"/>
</dbReference>
<accession>A0ABX5IGC3</accession>
<sequence>MKTLSKTELKKVNGGFVEEAGRFAGKANRFLNNALRGRIFFPR</sequence>
<dbReference type="Proteomes" id="UP000242694">
    <property type="component" value="Unassembled WGS sequence"/>
</dbReference>
<dbReference type="EMBL" id="PZDI01000015">
    <property type="protein sequence ID" value="PTH18527.1"/>
    <property type="molecule type" value="Genomic_DNA"/>
</dbReference>
<proteinExistence type="predicted"/>
<evidence type="ECO:0000313" key="1">
    <source>
        <dbReference type="EMBL" id="PTH18527.1"/>
    </source>
</evidence>
<protein>
    <recommendedName>
        <fullName evidence="3">Bacteriocin</fullName>
    </recommendedName>
</protein>
<dbReference type="NCBIfam" id="TIGR01847">
    <property type="entry name" value="bacteriocin_sig"/>
    <property type="match status" value="1"/>
</dbReference>
<evidence type="ECO:0008006" key="3">
    <source>
        <dbReference type="Google" id="ProtNLM"/>
    </source>
</evidence>
<organism evidence="1 2">
    <name type="scientific">Staphylococcus auricularis</name>
    <dbReference type="NCBI Taxonomy" id="29379"/>
    <lineage>
        <taxon>Bacteria</taxon>
        <taxon>Bacillati</taxon>
        <taxon>Bacillota</taxon>
        <taxon>Bacilli</taxon>
        <taxon>Bacillales</taxon>
        <taxon>Staphylococcaceae</taxon>
        <taxon>Staphylococcus</taxon>
    </lineage>
</organism>
<evidence type="ECO:0000313" key="2">
    <source>
        <dbReference type="Proteomes" id="UP000242694"/>
    </source>
</evidence>
<gene>
    <name evidence="1" type="ORF">BU607_04660</name>
</gene>